<dbReference type="AlphaFoldDB" id="A6UP39"/>
<sequence>MKNTIERSFEIKDYRIDETDFGDFWMNFENKEKLSVKITYIPKEKSKFTKNDVNRIISCIIEKSKYFKENLPKNIGVNVLFKNLGEKCFKPEENEIKDLEIKEMDEISVMFYFTVLYHI</sequence>
<dbReference type="RefSeq" id="WP_011972164.1">
    <property type="nucleotide sequence ID" value="NC_009634.1"/>
</dbReference>
<dbReference type="eggNOG" id="arCOG04937">
    <property type="taxonomic scope" value="Archaea"/>
</dbReference>
<evidence type="ECO:0000313" key="1">
    <source>
        <dbReference type="EMBL" id="ABR54261.1"/>
    </source>
</evidence>
<reference evidence="1" key="1">
    <citation type="submission" date="2007-06" db="EMBL/GenBank/DDBJ databases">
        <title>Complete sequence of Methanococcus vannielii SB.</title>
        <authorList>
            <consortium name="US DOE Joint Genome Institute"/>
            <person name="Copeland A."/>
            <person name="Lucas S."/>
            <person name="Lapidus A."/>
            <person name="Barry K."/>
            <person name="Glavina del Rio T."/>
            <person name="Dalin E."/>
            <person name="Tice H."/>
            <person name="Pitluck S."/>
            <person name="Chain P."/>
            <person name="Malfatti S."/>
            <person name="Shin M."/>
            <person name="Vergez L."/>
            <person name="Schmutz J."/>
            <person name="Larimer F."/>
            <person name="Land M."/>
            <person name="Hauser L."/>
            <person name="Kyrpides N."/>
            <person name="Anderson I."/>
            <person name="Sieprawska-Lupa M."/>
            <person name="Whitman W.B."/>
            <person name="Richardson P."/>
        </authorList>
    </citation>
    <scope>NUCLEOTIDE SEQUENCE [LARGE SCALE GENOMIC DNA]</scope>
    <source>
        <strain evidence="1">SB</strain>
    </source>
</reference>
<accession>A6UP39</accession>
<proteinExistence type="predicted"/>
<organism evidence="1 2">
    <name type="scientific">Methanococcus vannielii (strain ATCC 35089 / DSM 1224 / JCM 13029 / OCM 148 / SB)</name>
    <dbReference type="NCBI Taxonomy" id="406327"/>
    <lineage>
        <taxon>Archaea</taxon>
        <taxon>Methanobacteriati</taxon>
        <taxon>Methanobacteriota</taxon>
        <taxon>Methanomada group</taxon>
        <taxon>Methanococci</taxon>
        <taxon>Methanococcales</taxon>
        <taxon>Methanococcaceae</taxon>
        <taxon>Methanococcus</taxon>
    </lineage>
</organism>
<dbReference type="HOGENOM" id="CLU_157014_0_0_2"/>
<dbReference type="GeneID" id="5325873"/>
<name>A6UP39_METVS</name>
<dbReference type="OrthoDB" id="139886at2157"/>
<evidence type="ECO:0000313" key="2">
    <source>
        <dbReference type="Proteomes" id="UP000001107"/>
    </source>
</evidence>
<keyword evidence="2" id="KW-1185">Reference proteome</keyword>
<dbReference type="EMBL" id="CP000742">
    <property type="protein sequence ID" value="ABR54261.1"/>
    <property type="molecule type" value="Genomic_DNA"/>
</dbReference>
<dbReference type="Proteomes" id="UP000001107">
    <property type="component" value="Chromosome"/>
</dbReference>
<protein>
    <submittedName>
        <fullName evidence="1">Uncharacterized protein</fullName>
    </submittedName>
</protein>
<gene>
    <name evidence="1" type="ordered locus">Mevan_0352</name>
</gene>
<dbReference type="KEGG" id="mvn:Mevan_0352"/>